<evidence type="ECO:0000313" key="1">
    <source>
        <dbReference type="EMBL" id="KAK9100546.1"/>
    </source>
</evidence>
<reference evidence="1 2" key="1">
    <citation type="submission" date="2024-01" db="EMBL/GenBank/DDBJ databases">
        <title>Genome assemblies of Stephania.</title>
        <authorList>
            <person name="Yang L."/>
        </authorList>
    </citation>
    <scope>NUCLEOTIDE SEQUENCE [LARGE SCALE GENOMIC DNA]</scope>
    <source>
        <strain evidence="1">JXDWG</strain>
        <tissue evidence="1">Leaf</tissue>
    </source>
</reference>
<protein>
    <submittedName>
        <fullName evidence="1">Uncharacterized protein</fullName>
    </submittedName>
</protein>
<dbReference type="EMBL" id="JBBNAG010000010">
    <property type="protein sequence ID" value="KAK9100546.1"/>
    <property type="molecule type" value="Genomic_DNA"/>
</dbReference>
<dbReference type="Proteomes" id="UP001419268">
    <property type="component" value="Unassembled WGS sequence"/>
</dbReference>
<organism evidence="1 2">
    <name type="scientific">Stephania cephalantha</name>
    <dbReference type="NCBI Taxonomy" id="152367"/>
    <lineage>
        <taxon>Eukaryota</taxon>
        <taxon>Viridiplantae</taxon>
        <taxon>Streptophyta</taxon>
        <taxon>Embryophyta</taxon>
        <taxon>Tracheophyta</taxon>
        <taxon>Spermatophyta</taxon>
        <taxon>Magnoliopsida</taxon>
        <taxon>Ranunculales</taxon>
        <taxon>Menispermaceae</taxon>
        <taxon>Menispermoideae</taxon>
        <taxon>Cissampelideae</taxon>
        <taxon>Stephania</taxon>
    </lineage>
</organism>
<evidence type="ECO:0000313" key="2">
    <source>
        <dbReference type="Proteomes" id="UP001419268"/>
    </source>
</evidence>
<accession>A0AAP0HXU4</accession>
<sequence>MISHVVVAIARYSASADERATTDCFFERQEIGEEPRNMMHPVVDRLVEGQPAQSASQ</sequence>
<name>A0AAP0HXU4_9MAGN</name>
<proteinExistence type="predicted"/>
<keyword evidence="2" id="KW-1185">Reference proteome</keyword>
<dbReference type="AlphaFoldDB" id="A0AAP0HXU4"/>
<gene>
    <name evidence="1" type="ORF">Scep_023976</name>
</gene>
<comment type="caution">
    <text evidence="1">The sequence shown here is derived from an EMBL/GenBank/DDBJ whole genome shotgun (WGS) entry which is preliminary data.</text>
</comment>